<dbReference type="InterPro" id="IPR001584">
    <property type="entry name" value="Integrase_cat-core"/>
</dbReference>
<accession>A0ABV8DGS6</accession>
<organism evidence="2 3">
    <name type="scientific">Acidovorax facilis</name>
    <dbReference type="NCBI Taxonomy" id="12917"/>
    <lineage>
        <taxon>Bacteria</taxon>
        <taxon>Pseudomonadati</taxon>
        <taxon>Pseudomonadota</taxon>
        <taxon>Betaproteobacteria</taxon>
        <taxon>Burkholderiales</taxon>
        <taxon>Comamonadaceae</taxon>
        <taxon>Acidovorax</taxon>
    </lineage>
</organism>
<dbReference type="RefSeq" id="WP_377808443.1">
    <property type="nucleotide sequence ID" value="NZ_JBHSAJ010000073.1"/>
</dbReference>
<dbReference type="PROSITE" id="PS50994">
    <property type="entry name" value="INTEGRASE"/>
    <property type="match status" value="1"/>
</dbReference>
<dbReference type="PANTHER" id="PTHR35004:SF6">
    <property type="entry name" value="TRANSPOSASE"/>
    <property type="match status" value="1"/>
</dbReference>
<dbReference type="EMBL" id="JBHSAJ010000073">
    <property type="protein sequence ID" value="MFC3937740.1"/>
    <property type="molecule type" value="Genomic_DNA"/>
</dbReference>
<feature type="domain" description="Integrase catalytic" evidence="1">
    <location>
        <begin position="1"/>
        <end position="87"/>
    </location>
</feature>
<dbReference type="Gene3D" id="3.30.420.10">
    <property type="entry name" value="Ribonuclease H-like superfamily/Ribonuclease H"/>
    <property type="match status" value="1"/>
</dbReference>
<keyword evidence="3" id="KW-1185">Reference proteome</keyword>
<name>A0ABV8DGS6_9BURK</name>
<sequence>GHLSSLDVWLIRLGVRSSHSSPYHPQTNGKIERFHRSLKAEVLRGRTFDSLAQAQEAMQRWREIYNHHRPHEALAMQTPVQHYRMSARPMPTTLAPIEYAERDHVLTVGWNGFVKFQGHKLRLSSALHRLPVALRPDDLHDGCFDLYFCHQRFMRLDMNALTASN</sequence>
<dbReference type="Pfam" id="PF13683">
    <property type="entry name" value="rve_3"/>
    <property type="match status" value="1"/>
</dbReference>
<dbReference type="Proteomes" id="UP001595693">
    <property type="component" value="Unassembled WGS sequence"/>
</dbReference>
<gene>
    <name evidence="2" type="ORF">ACFOW3_24210</name>
</gene>
<evidence type="ECO:0000259" key="1">
    <source>
        <dbReference type="PROSITE" id="PS50994"/>
    </source>
</evidence>
<dbReference type="InterPro" id="IPR012337">
    <property type="entry name" value="RNaseH-like_sf"/>
</dbReference>
<evidence type="ECO:0000313" key="3">
    <source>
        <dbReference type="Proteomes" id="UP001595693"/>
    </source>
</evidence>
<reference evidence="3" key="1">
    <citation type="journal article" date="2019" name="Int. J. Syst. Evol. Microbiol.">
        <title>The Global Catalogue of Microorganisms (GCM) 10K type strain sequencing project: providing services to taxonomists for standard genome sequencing and annotation.</title>
        <authorList>
            <consortium name="The Broad Institute Genomics Platform"/>
            <consortium name="The Broad Institute Genome Sequencing Center for Infectious Disease"/>
            <person name="Wu L."/>
            <person name="Ma J."/>
        </authorList>
    </citation>
    <scope>NUCLEOTIDE SEQUENCE [LARGE SCALE GENOMIC DNA]</scope>
    <source>
        <strain evidence="3">CCUG 2113</strain>
    </source>
</reference>
<comment type="caution">
    <text evidence="2">The sequence shown here is derived from an EMBL/GenBank/DDBJ whole genome shotgun (WGS) entry which is preliminary data.</text>
</comment>
<proteinExistence type="predicted"/>
<dbReference type="InterPro" id="IPR036397">
    <property type="entry name" value="RNaseH_sf"/>
</dbReference>
<feature type="non-terminal residue" evidence="2">
    <location>
        <position position="1"/>
    </location>
</feature>
<protein>
    <submittedName>
        <fullName evidence="2">Integrase core domain-containing protein</fullName>
    </submittedName>
</protein>
<dbReference type="PANTHER" id="PTHR35004">
    <property type="entry name" value="TRANSPOSASE RV3428C-RELATED"/>
    <property type="match status" value="1"/>
</dbReference>
<dbReference type="SUPFAM" id="SSF53098">
    <property type="entry name" value="Ribonuclease H-like"/>
    <property type="match status" value="1"/>
</dbReference>
<evidence type="ECO:0000313" key="2">
    <source>
        <dbReference type="EMBL" id="MFC3937740.1"/>
    </source>
</evidence>